<dbReference type="AlphaFoldDB" id="V5WNQ4"/>
<evidence type="ECO:0000313" key="1">
    <source>
        <dbReference type="EMBL" id="AHC16681.1"/>
    </source>
</evidence>
<proteinExistence type="predicted"/>
<dbReference type="Proteomes" id="UP000018680">
    <property type="component" value="Chromosome"/>
</dbReference>
<accession>V5WNQ4</accession>
<gene>
    <name evidence="1" type="ORF">L21SP2_3343</name>
</gene>
<organism evidence="1 2">
    <name type="scientific">Salinispira pacifica</name>
    <dbReference type="NCBI Taxonomy" id="1307761"/>
    <lineage>
        <taxon>Bacteria</taxon>
        <taxon>Pseudomonadati</taxon>
        <taxon>Spirochaetota</taxon>
        <taxon>Spirochaetia</taxon>
        <taxon>Spirochaetales</taxon>
        <taxon>Spirochaetaceae</taxon>
        <taxon>Salinispira</taxon>
    </lineage>
</organism>
<keyword evidence="2" id="KW-1185">Reference proteome</keyword>
<reference evidence="1 2" key="1">
    <citation type="journal article" date="2015" name="Stand. Genomic Sci.">
        <title>Complete genome sequence and description of Salinispira pacifica gen. nov., sp. nov., a novel spirochaete isolated form a hypersaline microbial mat.</title>
        <authorList>
            <person name="Ben Hania W."/>
            <person name="Joseph M."/>
            <person name="Schumann P."/>
            <person name="Bunk B."/>
            <person name="Fiebig A."/>
            <person name="Sproer C."/>
            <person name="Klenk H.P."/>
            <person name="Fardeau M.L."/>
            <person name="Spring S."/>
        </authorList>
    </citation>
    <scope>NUCLEOTIDE SEQUENCE [LARGE SCALE GENOMIC DNA]</scope>
    <source>
        <strain evidence="1 2">L21-RPul-D2</strain>
    </source>
</reference>
<name>V5WNQ4_9SPIO</name>
<evidence type="ECO:0000313" key="2">
    <source>
        <dbReference type="Proteomes" id="UP000018680"/>
    </source>
</evidence>
<dbReference type="HOGENOM" id="CLU_2720007_0_0_12"/>
<dbReference type="EMBL" id="CP006939">
    <property type="protein sequence ID" value="AHC16681.1"/>
    <property type="molecule type" value="Genomic_DNA"/>
</dbReference>
<protein>
    <submittedName>
        <fullName evidence="1">Uncharacterized protein</fullName>
    </submittedName>
</protein>
<dbReference type="KEGG" id="slr:L21SP2_3343"/>
<sequence length="72" mass="7984">MLIINQSRDAVIRVDDIQLKNSKITGVSTQHPMGVTLGKYRDKGRAEAVFLGLIQELKSGNRLLPVLELPVE</sequence>